<keyword evidence="2" id="KW-1185">Reference proteome</keyword>
<dbReference type="AlphaFoldDB" id="A0A315XMC1"/>
<protein>
    <submittedName>
        <fullName evidence="1">Uncharacterized protein</fullName>
    </submittedName>
</protein>
<accession>A0A315XMC1</accession>
<dbReference type="EMBL" id="MZGS01000020">
    <property type="protein sequence ID" value="PWB87521.1"/>
    <property type="molecule type" value="Genomic_DNA"/>
</dbReference>
<organism evidence="1 2">
    <name type="scientific">Methanobrevibacter thaueri</name>
    <dbReference type="NCBI Taxonomy" id="190975"/>
    <lineage>
        <taxon>Archaea</taxon>
        <taxon>Methanobacteriati</taxon>
        <taxon>Methanobacteriota</taxon>
        <taxon>Methanomada group</taxon>
        <taxon>Methanobacteria</taxon>
        <taxon>Methanobacteriales</taxon>
        <taxon>Methanobacteriaceae</taxon>
        <taxon>Methanobrevibacter</taxon>
    </lineage>
</organism>
<comment type="caution">
    <text evidence="1">The sequence shown here is derived from an EMBL/GenBank/DDBJ whole genome shotgun (WGS) entry which is preliminary data.</text>
</comment>
<dbReference type="Proteomes" id="UP000251717">
    <property type="component" value="Unassembled WGS sequence"/>
</dbReference>
<evidence type="ECO:0000313" key="1">
    <source>
        <dbReference type="EMBL" id="PWB87521.1"/>
    </source>
</evidence>
<sequence>MVEENELDSTCSISDEELTERFKASIKINQDICRIKGLPIVVYDDENKCAYLEYSDGRREYVKEKQTS</sequence>
<evidence type="ECO:0000313" key="2">
    <source>
        <dbReference type="Proteomes" id="UP000251717"/>
    </source>
</evidence>
<name>A0A315XMC1_9EURY</name>
<dbReference type="OrthoDB" id="73021at2157"/>
<dbReference type="RefSeq" id="WP_116592027.1">
    <property type="nucleotide sequence ID" value="NZ_MZGS01000020.1"/>
</dbReference>
<gene>
    <name evidence="1" type="ORF">MBBTH_10870</name>
</gene>
<proteinExistence type="predicted"/>
<reference evidence="1 2" key="1">
    <citation type="submission" date="2017-03" db="EMBL/GenBank/DDBJ databases">
        <title>Genome sequence of Methanobrevibacter thaueri.</title>
        <authorList>
            <person name="Poehlein A."/>
            <person name="Seedorf H."/>
            <person name="Daniel R."/>
        </authorList>
    </citation>
    <scope>NUCLEOTIDE SEQUENCE [LARGE SCALE GENOMIC DNA]</scope>
    <source>
        <strain evidence="1 2">DSM 11995</strain>
    </source>
</reference>